<feature type="region of interest" description="Disordered" evidence="1">
    <location>
        <begin position="118"/>
        <end position="146"/>
    </location>
</feature>
<accession>A0ABD0VMC3</accession>
<evidence type="ECO:0000313" key="3">
    <source>
        <dbReference type="Proteomes" id="UP001552299"/>
    </source>
</evidence>
<protein>
    <submittedName>
        <fullName evidence="2">Uncharacterized protein</fullName>
    </submittedName>
</protein>
<dbReference type="Proteomes" id="UP001552299">
    <property type="component" value="Unassembled WGS sequence"/>
</dbReference>
<organism evidence="2 3">
    <name type="scientific">Dendrobium thyrsiflorum</name>
    <name type="common">Pinecone-like raceme dendrobium</name>
    <name type="synonym">Orchid</name>
    <dbReference type="NCBI Taxonomy" id="117978"/>
    <lineage>
        <taxon>Eukaryota</taxon>
        <taxon>Viridiplantae</taxon>
        <taxon>Streptophyta</taxon>
        <taxon>Embryophyta</taxon>
        <taxon>Tracheophyta</taxon>
        <taxon>Spermatophyta</taxon>
        <taxon>Magnoliopsida</taxon>
        <taxon>Liliopsida</taxon>
        <taxon>Asparagales</taxon>
        <taxon>Orchidaceae</taxon>
        <taxon>Epidendroideae</taxon>
        <taxon>Malaxideae</taxon>
        <taxon>Dendrobiinae</taxon>
        <taxon>Dendrobium</taxon>
    </lineage>
</organism>
<name>A0ABD0VMC3_DENTH</name>
<reference evidence="2 3" key="1">
    <citation type="journal article" date="2024" name="Plant Biotechnol. J.">
        <title>Dendrobium thyrsiflorum genome and its molecular insights into genes involved in important horticultural traits.</title>
        <authorList>
            <person name="Chen B."/>
            <person name="Wang J.Y."/>
            <person name="Zheng P.J."/>
            <person name="Li K.L."/>
            <person name="Liang Y.M."/>
            <person name="Chen X.F."/>
            <person name="Zhang C."/>
            <person name="Zhao X."/>
            <person name="He X."/>
            <person name="Zhang G.Q."/>
            <person name="Liu Z.J."/>
            <person name="Xu Q."/>
        </authorList>
    </citation>
    <scope>NUCLEOTIDE SEQUENCE [LARGE SCALE GENOMIC DNA]</scope>
    <source>
        <strain evidence="2">GZMU011</strain>
    </source>
</reference>
<evidence type="ECO:0000256" key="1">
    <source>
        <dbReference type="SAM" id="MobiDB-lite"/>
    </source>
</evidence>
<comment type="caution">
    <text evidence="2">The sequence shown here is derived from an EMBL/GenBank/DDBJ whole genome shotgun (WGS) entry which is preliminary data.</text>
</comment>
<keyword evidence="3" id="KW-1185">Reference proteome</keyword>
<dbReference type="EMBL" id="JANQDX010000004">
    <property type="protein sequence ID" value="KAL0925895.1"/>
    <property type="molecule type" value="Genomic_DNA"/>
</dbReference>
<feature type="compositionally biased region" description="Polar residues" evidence="1">
    <location>
        <begin position="127"/>
        <end position="146"/>
    </location>
</feature>
<gene>
    <name evidence="2" type="ORF">M5K25_004269</name>
</gene>
<sequence>MSVQSRGLLVLEKVHITLGESGESSPGLFPCFFSRGTEPEQILWTEGRKAPAEWREGHSAIHAPAVLFPDFSSSSRLLPFVPALPVAPAEPPDISPFLLRLYRSDHTWSRSTPPALAVAGLPESFGQDPTSSRLPDSRSYTSCDPT</sequence>
<proteinExistence type="predicted"/>
<evidence type="ECO:0000313" key="2">
    <source>
        <dbReference type="EMBL" id="KAL0925895.1"/>
    </source>
</evidence>
<dbReference type="AlphaFoldDB" id="A0ABD0VMC3"/>